<dbReference type="SUPFAM" id="SSF49503">
    <property type="entry name" value="Cupredoxins"/>
    <property type="match status" value="3"/>
</dbReference>
<evidence type="ECO:0000256" key="5">
    <source>
        <dbReference type="SAM" id="SignalP"/>
    </source>
</evidence>
<proteinExistence type="inferred from homology"/>
<feature type="signal peptide" evidence="5">
    <location>
        <begin position="1"/>
        <end position="18"/>
    </location>
</feature>
<dbReference type="GO" id="GO:0016491">
    <property type="term" value="F:oxidoreductase activity"/>
    <property type="evidence" value="ECO:0007669"/>
    <property type="project" value="UniProtKB-KW"/>
</dbReference>
<evidence type="ECO:0000313" key="9">
    <source>
        <dbReference type="EMBL" id="KAJ2777287.1"/>
    </source>
</evidence>
<name>A0A9W8LDN9_9FUNG</name>
<dbReference type="Gene3D" id="2.60.40.420">
    <property type="entry name" value="Cupredoxins - blue copper proteins"/>
    <property type="match status" value="3"/>
</dbReference>
<comment type="similarity">
    <text evidence="1">Belongs to the multicopper oxidase family.</text>
</comment>
<feature type="chain" id="PRO_5040933221" evidence="5">
    <location>
        <begin position="19"/>
        <end position="524"/>
    </location>
</feature>
<dbReference type="Proteomes" id="UP001140172">
    <property type="component" value="Unassembled WGS sequence"/>
</dbReference>
<dbReference type="Pfam" id="PF00394">
    <property type="entry name" value="Cu-oxidase"/>
    <property type="match status" value="1"/>
</dbReference>
<evidence type="ECO:0000256" key="4">
    <source>
        <dbReference type="ARBA" id="ARBA00023008"/>
    </source>
</evidence>
<keyword evidence="10" id="KW-1185">Reference proteome</keyword>
<dbReference type="InterPro" id="IPR011706">
    <property type="entry name" value="Cu-oxidase_C"/>
</dbReference>
<evidence type="ECO:0000256" key="2">
    <source>
        <dbReference type="ARBA" id="ARBA00022723"/>
    </source>
</evidence>
<dbReference type="InterPro" id="IPR001117">
    <property type="entry name" value="Cu-oxidase_2nd"/>
</dbReference>
<dbReference type="GO" id="GO:0005507">
    <property type="term" value="F:copper ion binding"/>
    <property type="evidence" value="ECO:0007669"/>
    <property type="project" value="InterPro"/>
</dbReference>
<accession>A0A9W8LDN9</accession>
<dbReference type="InterPro" id="IPR045087">
    <property type="entry name" value="Cu-oxidase_fam"/>
</dbReference>
<evidence type="ECO:0000313" key="10">
    <source>
        <dbReference type="Proteomes" id="UP001140172"/>
    </source>
</evidence>
<dbReference type="Pfam" id="PF07731">
    <property type="entry name" value="Cu-oxidase_2"/>
    <property type="match status" value="1"/>
</dbReference>
<keyword evidence="5" id="KW-0732">Signal</keyword>
<evidence type="ECO:0000259" key="6">
    <source>
        <dbReference type="Pfam" id="PF00394"/>
    </source>
</evidence>
<evidence type="ECO:0000259" key="7">
    <source>
        <dbReference type="Pfam" id="PF07731"/>
    </source>
</evidence>
<organism evidence="9 10">
    <name type="scientific">Coemansia interrupta</name>
    <dbReference type="NCBI Taxonomy" id="1126814"/>
    <lineage>
        <taxon>Eukaryota</taxon>
        <taxon>Fungi</taxon>
        <taxon>Fungi incertae sedis</taxon>
        <taxon>Zoopagomycota</taxon>
        <taxon>Kickxellomycotina</taxon>
        <taxon>Kickxellomycetes</taxon>
        <taxon>Kickxellales</taxon>
        <taxon>Kickxellaceae</taxon>
        <taxon>Coemansia</taxon>
    </lineage>
</organism>
<keyword evidence="4" id="KW-0186">Copper</keyword>
<dbReference type="InterPro" id="IPR002355">
    <property type="entry name" value="Cu_oxidase_Cu_BS"/>
</dbReference>
<evidence type="ECO:0000259" key="8">
    <source>
        <dbReference type="Pfam" id="PF07732"/>
    </source>
</evidence>
<dbReference type="InterPro" id="IPR011707">
    <property type="entry name" value="Cu-oxidase-like_N"/>
</dbReference>
<reference evidence="9" key="1">
    <citation type="submission" date="2022-07" db="EMBL/GenBank/DDBJ databases">
        <title>Phylogenomic reconstructions and comparative analyses of Kickxellomycotina fungi.</title>
        <authorList>
            <person name="Reynolds N.K."/>
            <person name="Stajich J.E."/>
            <person name="Barry K."/>
            <person name="Grigoriev I.V."/>
            <person name="Crous P."/>
            <person name="Smith M.E."/>
        </authorList>
    </citation>
    <scope>NUCLEOTIDE SEQUENCE</scope>
    <source>
        <strain evidence="9">BCRC 34489</strain>
    </source>
</reference>
<protein>
    <submittedName>
        <fullName evidence="9">Ferroxidase fet3</fullName>
    </submittedName>
</protein>
<comment type="caution">
    <text evidence="9">The sequence shown here is derived from an EMBL/GenBank/DDBJ whole genome shotgun (WGS) entry which is preliminary data.</text>
</comment>
<dbReference type="PANTHER" id="PTHR11709:SF361">
    <property type="entry name" value="IRON TRANSPORT MULTICOPPER OXIDASE FET3"/>
    <property type="match status" value="1"/>
</dbReference>
<evidence type="ECO:0000256" key="1">
    <source>
        <dbReference type="ARBA" id="ARBA00010609"/>
    </source>
</evidence>
<sequence>MSARLLAHLAVAALAASAARVSYDWTISNSKVAMDGTHPRLAVVVNGAYPMPVATASLGDTLVLNLHNALDEPTGLHSHGILNNGTNFFDGAGMVTECGVAPGQRMAYEIPLRQTGTYWLHGHHNSQYINGLRGPLIVTDPRGEPYDYDEDVVLAFEDWFPRASDMKMDPVAPPSTTEGARLDVETPGDPSQKYPLAVINGINGAAAPDLRFEPGKTYRLRLLNMGSTSMFRFALEGHTMHVIEADGVATERREVGSVVLGVAQRVSVLVTARAEAVSNFRYRFECYTDVFPELEGFNPRRHVGSVVYGETLEYAEQEERVAWEGEFDDLALVPLERQERVRPSVVHDVVVSADRRQTDLVHAFINGISFALPHVPSMFTALNGTGERSLGAADFGRQCNAKILDHLAAVELRVINVDSVFHPMHLHGHFFQIVERGVIGDPVGIRKSGPWPMRRDTVLVGPGQYVVLRFVADNPGVWLMHCHIERHMELGLSMMFVSAPDVMRQRLRVPDPVKEQCRLMGIHV</sequence>
<feature type="domain" description="Plastocyanin-like" evidence="7">
    <location>
        <begin position="373"/>
        <end position="500"/>
    </location>
</feature>
<keyword evidence="3" id="KW-0560">Oxidoreductase</keyword>
<dbReference type="OrthoDB" id="2121828at2759"/>
<evidence type="ECO:0000256" key="3">
    <source>
        <dbReference type="ARBA" id="ARBA00023002"/>
    </source>
</evidence>
<dbReference type="Pfam" id="PF07732">
    <property type="entry name" value="Cu-oxidase_3"/>
    <property type="match status" value="1"/>
</dbReference>
<dbReference type="InterPro" id="IPR008972">
    <property type="entry name" value="Cupredoxin"/>
</dbReference>
<gene>
    <name evidence="9" type="primary">FET3_3</name>
    <name evidence="9" type="ORF">GGI15_004557</name>
</gene>
<dbReference type="AlphaFoldDB" id="A0A9W8LDN9"/>
<dbReference type="PROSITE" id="PS00080">
    <property type="entry name" value="MULTICOPPER_OXIDASE2"/>
    <property type="match status" value="1"/>
</dbReference>
<feature type="domain" description="Plastocyanin-like" evidence="8">
    <location>
        <begin position="27"/>
        <end position="141"/>
    </location>
</feature>
<dbReference type="EMBL" id="JANBUM010000428">
    <property type="protein sequence ID" value="KAJ2777287.1"/>
    <property type="molecule type" value="Genomic_DNA"/>
</dbReference>
<dbReference type="PANTHER" id="PTHR11709">
    <property type="entry name" value="MULTI-COPPER OXIDASE"/>
    <property type="match status" value="1"/>
</dbReference>
<feature type="domain" description="Plastocyanin-like" evidence="6">
    <location>
        <begin position="150"/>
        <end position="288"/>
    </location>
</feature>
<keyword evidence="2" id="KW-0479">Metal-binding</keyword>